<proteinExistence type="inferred from homology"/>
<dbReference type="Proteomes" id="UP000663829">
    <property type="component" value="Unassembled WGS sequence"/>
</dbReference>
<keyword evidence="5" id="KW-0256">Endoplasmic reticulum</keyword>
<comment type="caution">
    <text evidence="11">The sequence shown here is derived from an EMBL/GenBank/DDBJ whole genome shotgun (WGS) entry which is preliminary data.</text>
</comment>
<keyword evidence="13" id="KW-1185">Reference proteome</keyword>
<evidence type="ECO:0000256" key="3">
    <source>
        <dbReference type="ARBA" id="ARBA00022475"/>
    </source>
</evidence>
<dbReference type="PANTHER" id="PTHR12869:SF0">
    <property type="entry name" value="BOS COMPLEX SUBUNIT TMEM147"/>
    <property type="match status" value="1"/>
</dbReference>
<evidence type="ECO:0000256" key="8">
    <source>
        <dbReference type="ARBA" id="ARBA00034739"/>
    </source>
</evidence>
<dbReference type="PANTHER" id="PTHR12869">
    <property type="entry name" value="SMALL SEVEN TRANSMEMBRANE DOMAIN-CONTAINING PROTEIN"/>
    <property type="match status" value="1"/>
</dbReference>
<organism evidence="11 13">
    <name type="scientific">Didymodactylos carnosus</name>
    <dbReference type="NCBI Taxonomy" id="1234261"/>
    <lineage>
        <taxon>Eukaryota</taxon>
        <taxon>Metazoa</taxon>
        <taxon>Spiralia</taxon>
        <taxon>Gnathifera</taxon>
        <taxon>Rotifera</taxon>
        <taxon>Eurotatoria</taxon>
        <taxon>Bdelloidea</taxon>
        <taxon>Philodinida</taxon>
        <taxon>Philodinidae</taxon>
        <taxon>Didymodactylos</taxon>
    </lineage>
</organism>
<evidence type="ECO:0000256" key="4">
    <source>
        <dbReference type="ARBA" id="ARBA00022692"/>
    </source>
</evidence>
<dbReference type="Pfam" id="PF09767">
    <property type="entry name" value="DUF2053"/>
    <property type="match status" value="1"/>
</dbReference>
<dbReference type="EMBL" id="CAJNOQ010011262">
    <property type="protein sequence ID" value="CAF1272217.1"/>
    <property type="molecule type" value="Genomic_DNA"/>
</dbReference>
<feature type="non-terminal residue" evidence="11">
    <location>
        <position position="1"/>
    </location>
</feature>
<accession>A0A815BNN4</accession>
<gene>
    <name evidence="11" type="ORF">GPM918_LOCUS27137</name>
    <name evidence="12" type="ORF">SRO942_LOCUS27413</name>
</gene>
<sequence length="396" mass="46063">WFYFSSSVLGLEWCDYLNLFLIISHHSLFTFDCLTHELTEQCRIRQSGIKSLCSISVYREHLFLIGDWGTYIDHWSLTSWSLIKRLNKNTLYYYDYTGIDGIYSAHLSSNDCLALVVYKNEQDFIDLPNTSLKNDLNYLKEFSVGCGDLIRIVDLQMSHIRRFKFDQFSIYAKTNLLNNQWLVKDQNKNQLYLVDKISDGMNLVNCTKQDKIMPLFHFGNCLALACGPVLLTYKYSGLAEYNAFWKCVQSAAFYFFVQFVKMLTIATCFPPVDESKFVVRTEILKNTVDILDVIGLHFVLTRICGKTEIKYLVVAVGWASAELVVTKFLPLWVGARGIEFDWKYIQMSLDSNIALIHHLSVTMLIWLRTRNDLNKSYMPFVNVLLFLCCYRPLIIE</sequence>
<protein>
    <recommendedName>
        <fullName evidence="9">BOS complex subunit TMEM147</fullName>
    </recommendedName>
    <alternativeName>
        <fullName evidence="10">Transmembrane protein 147</fullName>
    </alternativeName>
</protein>
<reference evidence="11" key="1">
    <citation type="submission" date="2021-02" db="EMBL/GenBank/DDBJ databases">
        <authorList>
            <person name="Nowell W R."/>
        </authorList>
    </citation>
    <scope>NUCLEOTIDE SEQUENCE</scope>
</reference>
<dbReference type="GO" id="GO:0005789">
    <property type="term" value="C:endoplasmic reticulum membrane"/>
    <property type="evidence" value="ECO:0007669"/>
    <property type="project" value="UniProtKB-SubCell"/>
</dbReference>
<keyword evidence="4" id="KW-0812">Transmembrane</keyword>
<evidence type="ECO:0000256" key="2">
    <source>
        <dbReference type="ARBA" id="ARBA00004651"/>
    </source>
</evidence>
<dbReference type="OrthoDB" id="9993532at2759"/>
<comment type="similarity">
    <text evidence="8">Belongs to the TMEM147 family.</text>
</comment>
<evidence type="ECO:0000256" key="10">
    <source>
        <dbReference type="ARBA" id="ARBA00034899"/>
    </source>
</evidence>
<dbReference type="InterPro" id="IPR019164">
    <property type="entry name" value="TMEM147"/>
</dbReference>
<dbReference type="Proteomes" id="UP000681722">
    <property type="component" value="Unassembled WGS sequence"/>
</dbReference>
<dbReference type="AlphaFoldDB" id="A0A815BNN4"/>
<comment type="subcellular location">
    <subcellularLocation>
        <location evidence="2">Cell membrane</location>
        <topology evidence="2">Multi-pass membrane protein</topology>
    </subcellularLocation>
    <subcellularLocation>
        <location evidence="1">Endoplasmic reticulum membrane</location>
        <topology evidence="1">Multi-pass membrane protein</topology>
    </subcellularLocation>
</comment>
<keyword evidence="6" id="KW-1133">Transmembrane helix</keyword>
<name>A0A815BNN4_9BILA</name>
<evidence type="ECO:0000313" key="13">
    <source>
        <dbReference type="Proteomes" id="UP000663829"/>
    </source>
</evidence>
<dbReference type="EMBL" id="CAJOBC010023981">
    <property type="protein sequence ID" value="CAF4061276.1"/>
    <property type="molecule type" value="Genomic_DNA"/>
</dbReference>
<keyword evidence="7" id="KW-0472">Membrane</keyword>
<dbReference type="GO" id="GO:0005886">
    <property type="term" value="C:plasma membrane"/>
    <property type="evidence" value="ECO:0007669"/>
    <property type="project" value="UniProtKB-SubCell"/>
</dbReference>
<evidence type="ECO:0000256" key="7">
    <source>
        <dbReference type="ARBA" id="ARBA00023136"/>
    </source>
</evidence>
<keyword evidence="3" id="KW-1003">Cell membrane</keyword>
<evidence type="ECO:0000256" key="5">
    <source>
        <dbReference type="ARBA" id="ARBA00022824"/>
    </source>
</evidence>
<evidence type="ECO:0000256" key="6">
    <source>
        <dbReference type="ARBA" id="ARBA00022989"/>
    </source>
</evidence>
<evidence type="ECO:0000313" key="11">
    <source>
        <dbReference type="EMBL" id="CAF1272217.1"/>
    </source>
</evidence>
<evidence type="ECO:0000256" key="1">
    <source>
        <dbReference type="ARBA" id="ARBA00004477"/>
    </source>
</evidence>
<evidence type="ECO:0000256" key="9">
    <source>
        <dbReference type="ARBA" id="ARBA00034846"/>
    </source>
</evidence>
<evidence type="ECO:0000313" key="12">
    <source>
        <dbReference type="EMBL" id="CAF4061276.1"/>
    </source>
</evidence>